<dbReference type="EMBL" id="SMAP01000001">
    <property type="protein sequence ID" value="TCT25921.1"/>
    <property type="molecule type" value="Genomic_DNA"/>
</dbReference>
<dbReference type="RefSeq" id="WP_132982827.1">
    <property type="nucleotide sequence ID" value="NZ_QLKV01000001.1"/>
</dbReference>
<accession>A0A4R3NB61</accession>
<name>A0A4R3NB61_9GAMM</name>
<keyword evidence="2" id="KW-1185">Reference proteome</keyword>
<dbReference type="Proteomes" id="UP000295414">
    <property type="component" value="Unassembled WGS sequence"/>
</dbReference>
<organism evidence="1 2">
    <name type="scientific">Thermomonas haemolytica</name>
    <dbReference type="NCBI Taxonomy" id="141949"/>
    <lineage>
        <taxon>Bacteria</taxon>
        <taxon>Pseudomonadati</taxon>
        <taxon>Pseudomonadota</taxon>
        <taxon>Gammaproteobacteria</taxon>
        <taxon>Lysobacterales</taxon>
        <taxon>Lysobacteraceae</taxon>
        <taxon>Thermomonas</taxon>
    </lineage>
</organism>
<protein>
    <submittedName>
        <fullName evidence="1">Uncharacterized protein</fullName>
    </submittedName>
</protein>
<dbReference type="AlphaFoldDB" id="A0A4R3NB61"/>
<evidence type="ECO:0000313" key="1">
    <source>
        <dbReference type="EMBL" id="TCT25921.1"/>
    </source>
</evidence>
<sequence>MDTKKALAILKKHQAWRRGAKRATQQCALEVGEALDVAIDHLSNDHKRRKRAPNITDVDAIINAG</sequence>
<gene>
    <name evidence="1" type="ORF">EDC34_101247</name>
</gene>
<proteinExistence type="predicted"/>
<evidence type="ECO:0000313" key="2">
    <source>
        <dbReference type="Proteomes" id="UP000295414"/>
    </source>
</evidence>
<reference evidence="1 2" key="1">
    <citation type="submission" date="2019-03" db="EMBL/GenBank/DDBJ databases">
        <title>Genomic Encyclopedia of Type Strains, Phase IV (KMG-IV): sequencing the most valuable type-strain genomes for metagenomic binning, comparative biology and taxonomic classification.</title>
        <authorList>
            <person name="Goeker M."/>
        </authorList>
    </citation>
    <scope>NUCLEOTIDE SEQUENCE [LARGE SCALE GENOMIC DNA]</scope>
    <source>
        <strain evidence="1 2">DSM 13605</strain>
    </source>
</reference>
<comment type="caution">
    <text evidence="1">The sequence shown here is derived from an EMBL/GenBank/DDBJ whole genome shotgun (WGS) entry which is preliminary data.</text>
</comment>